<feature type="binding site" evidence="4">
    <location>
        <position position="115"/>
    </location>
    <ligand>
        <name>substrate</name>
    </ligand>
</feature>
<keyword evidence="8" id="KW-1185">Reference proteome</keyword>
<dbReference type="FunFam" id="3.20.20.100:FF:000015">
    <property type="entry name" value="Oxidoreductase, aldo/keto reductase family"/>
    <property type="match status" value="1"/>
</dbReference>
<dbReference type="PROSITE" id="PS00798">
    <property type="entry name" value="ALDOKETO_REDUCTASE_1"/>
    <property type="match status" value="1"/>
</dbReference>
<gene>
    <name evidence="7" type="ORF">OE88DRAFT_1718664</name>
</gene>
<dbReference type="AlphaFoldDB" id="A0A5C3N2V7"/>
<accession>A0A5C3N2V7</accession>
<keyword evidence="2" id="KW-0560">Oxidoreductase</keyword>
<reference evidence="7 8" key="1">
    <citation type="journal article" date="2019" name="Nat. Ecol. Evol.">
        <title>Megaphylogeny resolves global patterns of mushroom evolution.</title>
        <authorList>
            <person name="Varga T."/>
            <person name="Krizsan K."/>
            <person name="Foldi C."/>
            <person name="Dima B."/>
            <person name="Sanchez-Garcia M."/>
            <person name="Sanchez-Ramirez S."/>
            <person name="Szollosi G.J."/>
            <person name="Szarkandi J.G."/>
            <person name="Papp V."/>
            <person name="Albert L."/>
            <person name="Andreopoulos W."/>
            <person name="Angelini C."/>
            <person name="Antonin V."/>
            <person name="Barry K.W."/>
            <person name="Bougher N.L."/>
            <person name="Buchanan P."/>
            <person name="Buyck B."/>
            <person name="Bense V."/>
            <person name="Catcheside P."/>
            <person name="Chovatia M."/>
            <person name="Cooper J."/>
            <person name="Damon W."/>
            <person name="Desjardin D."/>
            <person name="Finy P."/>
            <person name="Geml J."/>
            <person name="Haridas S."/>
            <person name="Hughes K."/>
            <person name="Justo A."/>
            <person name="Karasinski D."/>
            <person name="Kautmanova I."/>
            <person name="Kiss B."/>
            <person name="Kocsube S."/>
            <person name="Kotiranta H."/>
            <person name="LaButti K.M."/>
            <person name="Lechner B.E."/>
            <person name="Liimatainen K."/>
            <person name="Lipzen A."/>
            <person name="Lukacs Z."/>
            <person name="Mihaltcheva S."/>
            <person name="Morgado L.N."/>
            <person name="Niskanen T."/>
            <person name="Noordeloos M.E."/>
            <person name="Ohm R.A."/>
            <person name="Ortiz-Santana B."/>
            <person name="Ovrebo C."/>
            <person name="Racz N."/>
            <person name="Riley R."/>
            <person name="Savchenko A."/>
            <person name="Shiryaev A."/>
            <person name="Soop K."/>
            <person name="Spirin V."/>
            <person name="Szebenyi C."/>
            <person name="Tomsovsky M."/>
            <person name="Tulloss R.E."/>
            <person name="Uehling J."/>
            <person name="Grigoriev I.V."/>
            <person name="Vagvolgyi C."/>
            <person name="Papp T."/>
            <person name="Martin F.M."/>
            <person name="Miettinen O."/>
            <person name="Hibbett D.S."/>
            <person name="Nagy L.G."/>
        </authorList>
    </citation>
    <scope>NUCLEOTIDE SEQUENCE [LARGE SCALE GENOMIC DNA]</scope>
    <source>
        <strain evidence="7 8">OMC1185</strain>
    </source>
</reference>
<name>A0A5C3N2V7_9AGAM</name>
<feature type="site" description="Lowers pKa of active site Tyr" evidence="5">
    <location>
        <position position="79"/>
    </location>
</feature>
<comment type="similarity">
    <text evidence="1">Belongs to the aldo/keto reductase family.</text>
</comment>
<dbReference type="EMBL" id="ML213510">
    <property type="protein sequence ID" value="TFK51964.1"/>
    <property type="molecule type" value="Genomic_DNA"/>
</dbReference>
<dbReference type="OrthoDB" id="416253at2759"/>
<evidence type="ECO:0000259" key="6">
    <source>
        <dbReference type="Pfam" id="PF00248"/>
    </source>
</evidence>
<dbReference type="InterPro" id="IPR020471">
    <property type="entry name" value="AKR"/>
</dbReference>
<dbReference type="PRINTS" id="PR00069">
    <property type="entry name" value="ALDKETRDTASE"/>
</dbReference>
<dbReference type="PROSITE" id="PS00062">
    <property type="entry name" value="ALDOKETO_REDUCTASE_2"/>
    <property type="match status" value="1"/>
</dbReference>
<dbReference type="InterPro" id="IPR036812">
    <property type="entry name" value="NAD(P)_OxRdtase_dom_sf"/>
</dbReference>
<dbReference type="Gene3D" id="3.20.20.100">
    <property type="entry name" value="NADP-dependent oxidoreductase domain"/>
    <property type="match status" value="1"/>
</dbReference>
<proteinExistence type="inferred from homology"/>
<dbReference type="CDD" id="cd19071">
    <property type="entry name" value="AKR_AKR1-5-like"/>
    <property type="match status" value="1"/>
</dbReference>
<evidence type="ECO:0000256" key="4">
    <source>
        <dbReference type="PIRSR" id="PIRSR000097-2"/>
    </source>
</evidence>
<dbReference type="PIRSF" id="PIRSF000097">
    <property type="entry name" value="AKR"/>
    <property type="match status" value="1"/>
</dbReference>
<dbReference type="Proteomes" id="UP000305948">
    <property type="component" value="Unassembled WGS sequence"/>
</dbReference>
<dbReference type="STRING" id="5364.A0A5C3N2V7"/>
<sequence>MALTLQKTVEIAPGVHMPQLGFGVYASPTSICERSVKHALLHAGFRHIDSALYYENEPQVGTAIKASGIPRDQIFVTTKILAPPANDPSGEKLWDLLNEAVRRFGLDYVDLFLIHTPTSGPEARLKMWKALEMLKKSGKTRAIGVSNFGVKHLEELAAASSTKPAVNQIELHPWCQQKDIVNYCKKNGITVEAYCPLTRGTKFDDPTLTELVYSTLKDPAQILLRWSLQKGFVPLPKSDTPFRIDADADLFDFELTDAQMALLDGLDRGAKGAIDNNPVNAP</sequence>
<evidence type="ECO:0000256" key="1">
    <source>
        <dbReference type="ARBA" id="ARBA00007905"/>
    </source>
</evidence>
<organism evidence="7 8">
    <name type="scientific">Heliocybe sulcata</name>
    <dbReference type="NCBI Taxonomy" id="5364"/>
    <lineage>
        <taxon>Eukaryota</taxon>
        <taxon>Fungi</taxon>
        <taxon>Dikarya</taxon>
        <taxon>Basidiomycota</taxon>
        <taxon>Agaricomycotina</taxon>
        <taxon>Agaricomycetes</taxon>
        <taxon>Gloeophyllales</taxon>
        <taxon>Gloeophyllaceae</taxon>
        <taxon>Heliocybe</taxon>
    </lineage>
</organism>
<feature type="active site" description="Proton donor" evidence="3">
    <location>
        <position position="54"/>
    </location>
</feature>
<evidence type="ECO:0000256" key="3">
    <source>
        <dbReference type="PIRSR" id="PIRSR000097-1"/>
    </source>
</evidence>
<evidence type="ECO:0000256" key="2">
    <source>
        <dbReference type="ARBA" id="ARBA00023002"/>
    </source>
</evidence>
<evidence type="ECO:0000313" key="7">
    <source>
        <dbReference type="EMBL" id="TFK51964.1"/>
    </source>
</evidence>
<dbReference type="SUPFAM" id="SSF51430">
    <property type="entry name" value="NAD(P)-linked oxidoreductase"/>
    <property type="match status" value="1"/>
</dbReference>
<dbReference type="InterPro" id="IPR018170">
    <property type="entry name" value="Aldo/ket_reductase_CS"/>
</dbReference>
<protein>
    <submittedName>
        <fullName evidence="7">Aldo/keto reductase</fullName>
    </submittedName>
</protein>
<evidence type="ECO:0000313" key="8">
    <source>
        <dbReference type="Proteomes" id="UP000305948"/>
    </source>
</evidence>
<evidence type="ECO:0000256" key="5">
    <source>
        <dbReference type="PIRSR" id="PIRSR000097-3"/>
    </source>
</evidence>
<dbReference type="Pfam" id="PF00248">
    <property type="entry name" value="Aldo_ket_red"/>
    <property type="match status" value="1"/>
</dbReference>
<dbReference type="PANTHER" id="PTHR43827:SF13">
    <property type="entry name" value="ALDO_KETO REDUCTASE FAMILY PROTEIN"/>
    <property type="match status" value="1"/>
</dbReference>
<dbReference type="InterPro" id="IPR023210">
    <property type="entry name" value="NADP_OxRdtase_dom"/>
</dbReference>
<feature type="domain" description="NADP-dependent oxidoreductase" evidence="6">
    <location>
        <begin position="36"/>
        <end position="267"/>
    </location>
</feature>
<dbReference type="GO" id="GO:0016491">
    <property type="term" value="F:oxidoreductase activity"/>
    <property type="evidence" value="ECO:0007669"/>
    <property type="project" value="UniProtKB-KW"/>
</dbReference>
<dbReference type="PANTHER" id="PTHR43827">
    <property type="entry name" value="2,5-DIKETO-D-GLUCONIC ACID REDUCTASE"/>
    <property type="match status" value="1"/>
</dbReference>